<name>A0A8B6CQ15_MYTGA</name>
<proteinExistence type="predicted"/>
<gene>
    <name evidence="1" type="ORF">MGAL_10B086975</name>
</gene>
<feature type="non-terminal residue" evidence="1">
    <location>
        <position position="1"/>
    </location>
</feature>
<sequence length="92" mass="10666">QLILELQEQHGARYLQNTALTTPWNMIFCCISKNSMRRRIVQELQPNYFCYNHHNDEENEDASEGTCSVDSESSTCQKTMKTKASYLIWVSG</sequence>
<comment type="caution">
    <text evidence="1">The sequence shown here is derived from an EMBL/GenBank/DDBJ whole genome shotgun (WGS) entry which is preliminary data.</text>
</comment>
<organism evidence="1 2">
    <name type="scientific">Mytilus galloprovincialis</name>
    <name type="common">Mediterranean mussel</name>
    <dbReference type="NCBI Taxonomy" id="29158"/>
    <lineage>
        <taxon>Eukaryota</taxon>
        <taxon>Metazoa</taxon>
        <taxon>Spiralia</taxon>
        <taxon>Lophotrochozoa</taxon>
        <taxon>Mollusca</taxon>
        <taxon>Bivalvia</taxon>
        <taxon>Autobranchia</taxon>
        <taxon>Pteriomorphia</taxon>
        <taxon>Mytilida</taxon>
        <taxon>Mytiloidea</taxon>
        <taxon>Mytilidae</taxon>
        <taxon>Mytilinae</taxon>
        <taxon>Mytilus</taxon>
    </lineage>
</organism>
<accession>A0A8B6CQ15</accession>
<evidence type="ECO:0000313" key="2">
    <source>
        <dbReference type="Proteomes" id="UP000596742"/>
    </source>
</evidence>
<feature type="non-terminal residue" evidence="1">
    <location>
        <position position="92"/>
    </location>
</feature>
<reference evidence="1" key="1">
    <citation type="submission" date="2018-11" db="EMBL/GenBank/DDBJ databases">
        <authorList>
            <person name="Alioto T."/>
            <person name="Alioto T."/>
        </authorList>
    </citation>
    <scope>NUCLEOTIDE SEQUENCE</scope>
</reference>
<keyword evidence="2" id="KW-1185">Reference proteome</keyword>
<dbReference type="AlphaFoldDB" id="A0A8B6CQ15"/>
<dbReference type="Proteomes" id="UP000596742">
    <property type="component" value="Unassembled WGS sequence"/>
</dbReference>
<evidence type="ECO:0000313" key="1">
    <source>
        <dbReference type="EMBL" id="VDI07625.1"/>
    </source>
</evidence>
<dbReference type="EMBL" id="UYJE01002074">
    <property type="protein sequence ID" value="VDI07625.1"/>
    <property type="molecule type" value="Genomic_DNA"/>
</dbReference>
<protein>
    <submittedName>
        <fullName evidence="1">Uncharacterized protein</fullName>
    </submittedName>
</protein>